<evidence type="ECO:0000313" key="2">
    <source>
        <dbReference type="EMBL" id="KAK3675716.1"/>
    </source>
</evidence>
<feature type="compositionally biased region" description="Polar residues" evidence="1">
    <location>
        <begin position="110"/>
        <end position="120"/>
    </location>
</feature>
<comment type="caution">
    <text evidence="2">The sequence shown here is derived from an EMBL/GenBank/DDBJ whole genome shotgun (WGS) entry which is preliminary data.</text>
</comment>
<proteinExistence type="predicted"/>
<dbReference type="EMBL" id="JAUTXT010000013">
    <property type="protein sequence ID" value="KAK3675716.1"/>
    <property type="molecule type" value="Genomic_DNA"/>
</dbReference>
<organism evidence="2 3">
    <name type="scientific">Recurvomyces mirabilis</name>
    <dbReference type="NCBI Taxonomy" id="574656"/>
    <lineage>
        <taxon>Eukaryota</taxon>
        <taxon>Fungi</taxon>
        <taxon>Dikarya</taxon>
        <taxon>Ascomycota</taxon>
        <taxon>Pezizomycotina</taxon>
        <taxon>Dothideomycetes</taxon>
        <taxon>Dothideomycetidae</taxon>
        <taxon>Mycosphaerellales</taxon>
        <taxon>Teratosphaeriaceae</taxon>
        <taxon>Recurvomyces</taxon>
    </lineage>
</organism>
<feature type="compositionally biased region" description="Polar residues" evidence="1">
    <location>
        <begin position="134"/>
        <end position="157"/>
    </location>
</feature>
<protein>
    <submittedName>
        <fullName evidence="2">Uncharacterized protein</fullName>
    </submittedName>
</protein>
<dbReference type="AlphaFoldDB" id="A0AAE1C2K6"/>
<evidence type="ECO:0000256" key="1">
    <source>
        <dbReference type="SAM" id="MobiDB-lite"/>
    </source>
</evidence>
<evidence type="ECO:0000313" key="3">
    <source>
        <dbReference type="Proteomes" id="UP001274830"/>
    </source>
</evidence>
<accession>A0AAE1C2K6</accession>
<feature type="region of interest" description="Disordered" evidence="1">
    <location>
        <begin position="66"/>
        <end position="85"/>
    </location>
</feature>
<gene>
    <name evidence="2" type="ORF">LTR78_004357</name>
</gene>
<reference evidence="2" key="1">
    <citation type="submission" date="2023-07" db="EMBL/GenBank/DDBJ databases">
        <title>Black Yeasts Isolated from many extreme environments.</title>
        <authorList>
            <person name="Coleine C."/>
            <person name="Stajich J.E."/>
            <person name="Selbmann L."/>
        </authorList>
    </citation>
    <scope>NUCLEOTIDE SEQUENCE</scope>
    <source>
        <strain evidence="2">CCFEE 5485</strain>
    </source>
</reference>
<keyword evidence="3" id="KW-1185">Reference proteome</keyword>
<sequence>MELNMQTNKAAALHDGISNQPWKSILLMRTSITPLISADTLPNANSLQSRLDLLLSVITEADDLPAQQARDDARPSSSASSMVPHKTPLQAFLHCKEDFPLYYTQRKKTAVSSPPHVQSLHTKDHALVDGADTTPGTSPGASQSARQRVSDTPGTSTPRKKAASDRSTG</sequence>
<name>A0AAE1C2K6_9PEZI</name>
<dbReference type="Proteomes" id="UP001274830">
    <property type="component" value="Unassembled WGS sequence"/>
</dbReference>
<feature type="region of interest" description="Disordered" evidence="1">
    <location>
        <begin position="107"/>
        <end position="169"/>
    </location>
</feature>